<comment type="similarity">
    <text evidence="1 4">Belongs to the glycosyl hydrolase 32 family.</text>
</comment>
<evidence type="ECO:0000259" key="5">
    <source>
        <dbReference type="Pfam" id="PF00251"/>
    </source>
</evidence>
<dbReference type="PANTHER" id="PTHR42800">
    <property type="entry name" value="EXOINULINASE INUD (AFU_ORTHOLOGUE AFUA_5G00480)"/>
    <property type="match status" value="1"/>
</dbReference>
<sequence>MTPDDFPYPDTNYQEDNRGQFHFSTRGGWMNDVNAPLYYRGVYHLYYQHNPFSLVWDTMHWGHATSTDLVHWTQRPIALDPHVHPGDLWSGGGVVDTGNASGLKNGDDDPIIVYSGTNGVTVFYSLDGGATFTAYADGKKVVTPGGTSRDPKVFWDPVSKQWGMVVWSDEGGNGVDFSTSANLLDWTFASRYRADWLFECPNLIRMPIDGGYRWLLHGGSGEYQVGDWDGTAFRTDWTEPQKINQTATHAGSGYYAALNFENLPNDRVVSMAWQGENKGSIWTGNASFPVDLALHHTDDGLRVFSTPIPELASLRESTQSRANLTVEDGVQQIPAGSTYELEATIDVSQATRFTLKVGRAVTYQDQRLDGAELLPVNGKIKLHLLVDRDQLDVFGNEGAVYQSYNVRPAELELVAEGRAVVEQLTIHQLRSIWR</sequence>
<dbReference type="EMBL" id="SJKA01000005">
    <property type="protein sequence ID" value="TCC33627.1"/>
    <property type="molecule type" value="Genomic_DNA"/>
</dbReference>
<evidence type="ECO:0000256" key="2">
    <source>
        <dbReference type="ARBA" id="ARBA00022801"/>
    </source>
</evidence>
<dbReference type="PANTHER" id="PTHR42800:SF1">
    <property type="entry name" value="EXOINULINASE INUD (AFU_ORTHOLOGUE AFUA_5G00480)"/>
    <property type="match status" value="1"/>
</dbReference>
<dbReference type="Pfam" id="PF08244">
    <property type="entry name" value="Glyco_hydro_32C"/>
    <property type="match status" value="1"/>
</dbReference>
<evidence type="ECO:0000256" key="1">
    <source>
        <dbReference type="ARBA" id="ARBA00009902"/>
    </source>
</evidence>
<dbReference type="SUPFAM" id="SSF75005">
    <property type="entry name" value="Arabinanase/levansucrase/invertase"/>
    <property type="match status" value="1"/>
</dbReference>
<reference evidence="7 8" key="1">
    <citation type="submission" date="2019-02" db="EMBL/GenBank/DDBJ databases">
        <title>Kribbella capetownensis sp. nov. and Kribbella speibonae sp. nov., isolated from soil.</title>
        <authorList>
            <person name="Curtis S.M."/>
            <person name="Norton I."/>
            <person name="Everest G.J."/>
            <person name="Meyers P.R."/>
        </authorList>
    </citation>
    <scope>NUCLEOTIDE SEQUENCE [LARGE SCALE GENOMIC DNA]</scope>
    <source>
        <strain evidence="7 8">DSM 27082</strain>
    </source>
</reference>
<name>A0A4R0ILF6_9ACTN</name>
<keyword evidence="3 4" id="KW-0326">Glycosidase</keyword>
<dbReference type="InterPro" id="IPR023296">
    <property type="entry name" value="Glyco_hydro_beta-prop_sf"/>
</dbReference>
<dbReference type="CDD" id="cd18622">
    <property type="entry name" value="GH32_Inu-like"/>
    <property type="match status" value="1"/>
</dbReference>
<dbReference type="InterPro" id="IPR013189">
    <property type="entry name" value="Glyco_hydro_32_C"/>
</dbReference>
<dbReference type="Proteomes" id="UP000292695">
    <property type="component" value="Unassembled WGS sequence"/>
</dbReference>
<evidence type="ECO:0000256" key="3">
    <source>
        <dbReference type="ARBA" id="ARBA00023295"/>
    </source>
</evidence>
<dbReference type="GO" id="GO:0005987">
    <property type="term" value="P:sucrose catabolic process"/>
    <property type="evidence" value="ECO:0007669"/>
    <property type="project" value="TreeGrafter"/>
</dbReference>
<evidence type="ECO:0000256" key="4">
    <source>
        <dbReference type="RuleBase" id="RU362110"/>
    </source>
</evidence>
<organism evidence="7 8">
    <name type="scientific">Kribbella sindirgiensis</name>
    <dbReference type="NCBI Taxonomy" id="1124744"/>
    <lineage>
        <taxon>Bacteria</taxon>
        <taxon>Bacillati</taxon>
        <taxon>Actinomycetota</taxon>
        <taxon>Actinomycetes</taxon>
        <taxon>Propionibacteriales</taxon>
        <taxon>Kribbellaceae</taxon>
        <taxon>Kribbella</taxon>
    </lineage>
</organism>
<evidence type="ECO:0000313" key="8">
    <source>
        <dbReference type="Proteomes" id="UP000292695"/>
    </source>
</evidence>
<dbReference type="AlphaFoldDB" id="A0A4R0ILF6"/>
<dbReference type="SUPFAM" id="SSF49899">
    <property type="entry name" value="Concanavalin A-like lectins/glucanases"/>
    <property type="match status" value="1"/>
</dbReference>
<feature type="domain" description="Glycosyl hydrolase family 32 C-terminal" evidence="6">
    <location>
        <begin position="370"/>
        <end position="427"/>
    </location>
</feature>
<feature type="domain" description="Glycosyl hydrolase family 32 N-terminal" evidence="5">
    <location>
        <begin position="22"/>
        <end position="299"/>
    </location>
</feature>
<dbReference type="OrthoDB" id="9776657at2"/>
<dbReference type="Gene3D" id="2.60.120.560">
    <property type="entry name" value="Exo-inulinase, domain 1"/>
    <property type="match status" value="1"/>
</dbReference>
<dbReference type="InterPro" id="IPR001362">
    <property type="entry name" value="Glyco_hydro_32"/>
</dbReference>
<accession>A0A4R0ILF6</accession>
<dbReference type="Gene3D" id="2.115.10.20">
    <property type="entry name" value="Glycosyl hydrolase domain, family 43"/>
    <property type="match status" value="1"/>
</dbReference>
<dbReference type="GO" id="GO:0004575">
    <property type="term" value="F:sucrose alpha-glucosidase activity"/>
    <property type="evidence" value="ECO:0007669"/>
    <property type="project" value="TreeGrafter"/>
</dbReference>
<protein>
    <submittedName>
        <fullName evidence="7">Uncharacterized protein</fullName>
    </submittedName>
</protein>
<dbReference type="InterPro" id="IPR013320">
    <property type="entry name" value="ConA-like_dom_sf"/>
</dbReference>
<dbReference type="GO" id="GO:0005737">
    <property type="term" value="C:cytoplasm"/>
    <property type="evidence" value="ECO:0007669"/>
    <property type="project" value="TreeGrafter"/>
</dbReference>
<proteinExistence type="inferred from homology"/>
<comment type="caution">
    <text evidence="7">The sequence shown here is derived from an EMBL/GenBank/DDBJ whole genome shotgun (WGS) entry which is preliminary data.</text>
</comment>
<keyword evidence="2 4" id="KW-0378">Hydrolase</keyword>
<dbReference type="RefSeq" id="WP_131289244.1">
    <property type="nucleotide sequence ID" value="NZ_SJKA01000005.1"/>
</dbReference>
<keyword evidence="8" id="KW-1185">Reference proteome</keyword>
<gene>
    <name evidence="7" type="ORF">E0H50_16850</name>
</gene>
<dbReference type="Pfam" id="PF00251">
    <property type="entry name" value="Glyco_hydro_32N"/>
    <property type="match status" value="1"/>
</dbReference>
<dbReference type="SMART" id="SM00640">
    <property type="entry name" value="Glyco_32"/>
    <property type="match status" value="1"/>
</dbReference>
<evidence type="ECO:0000259" key="6">
    <source>
        <dbReference type="Pfam" id="PF08244"/>
    </source>
</evidence>
<dbReference type="InterPro" id="IPR013148">
    <property type="entry name" value="Glyco_hydro_32_N"/>
</dbReference>
<evidence type="ECO:0000313" key="7">
    <source>
        <dbReference type="EMBL" id="TCC33627.1"/>
    </source>
</evidence>